<name>A0A1X0J709_9MYCO</name>
<dbReference type="Proteomes" id="UP000192434">
    <property type="component" value="Unassembled WGS sequence"/>
</dbReference>
<reference evidence="3 4" key="1">
    <citation type="submission" date="2016-12" db="EMBL/GenBank/DDBJ databases">
        <title>The new phylogeny of genus Mycobacterium.</title>
        <authorList>
            <person name="Tortoli E."/>
            <person name="Trovato A."/>
            <person name="Cirillo D.M."/>
        </authorList>
    </citation>
    <scope>NUCLEOTIDE SEQUENCE [LARGE SCALE GENOMIC DNA]</scope>
    <source>
        <strain evidence="3 4">CCUG 66554</strain>
    </source>
</reference>
<feature type="domain" description="Excalibur calcium-binding" evidence="2">
    <location>
        <begin position="8"/>
        <end position="35"/>
    </location>
</feature>
<evidence type="ECO:0000259" key="2">
    <source>
        <dbReference type="Pfam" id="PF05901"/>
    </source>
</evidence>
<feature type="region of interest" description="Disordered" evidence="1">
    <location>
        <begin position="1"/>
        <end position="41"/>
    </location>
</feature>
<sequence>MGDPDGGSCKKAHSDGAYNIKKGEPGYSEKLDRDNEWLQYA</sequence>
<dbReference type="AlphaFoldDB" id="A0A1X0J709"/>
<dbReference type="EMBL" id="MVII01000014">
    <property type="protein sequence ID" value="ORB57761.1"/>
    <property type="molecule type" value="Genomic_DNA"/>
</dbReference>
<comment type="caution">
    <text evidence="3">The sequence shown here is derived from an EMBL/GenBank/DDBJ whole genome shotgun (WGS) entry which is preliminary data.</text>
</comment>
<evidence type="ECO:0000256" key="1">
    <source>
        <dbReference type="SAM" id="MobiDB-lite"/>
    </source>
</evidence>
<gene>
    <name evidence="3" type="ORF">BST43_12300</name>
</gene>
<evidence type="ECO:0000313" key="3">
    <source>
        <dbReference type="EMBL" id="ORB57761.1"/>
    </source>
</evidence>
<feature type="compositionally biased region" description="Basic and acidic residues" evidence="1">
    <location>
        <begin position="21"/>
        <end position="41"/>
    </location>
</feature>
<accession>A0A1X0J709</accession>
<organism evidence="3 4">
    <name type="scientific">Mycobacteroides saopaulense</name>
    <dbReference type="NCBI Taxonomy" id="1578165"/>
    <lineage>
        <taxon>Bacteria</taxon>
        <taxon>Bacillati</taxon>
        <taxon>Actinomycetota</taxon>
        <taxon>Actinomycetes</taxon>
        <taxon>Mycobacteriales</taxon>
        <taxon>Mycobacteriaceae</taxon>
        <taxon>Mycobacteroides</taxon>
    </lineage>
</organism>
<dbReference type="InterPro" id="IPR008613">
    <property type="entry name" value="Excalibur_Ca-bd_domain"/>
</dbReference>
<protein>
    <recommendedName>
        <fullName evidence="2">Excalibur calcium-binding domain-containing protein</fullName>
    </recommendedName>
</protein>
<evidence type="ECO:0000313" key="4">
    <source>
        <dbReference type="Proteomes" id="UP000192434"/>
    </source>
</evidence>
<dbReference type="Pfam" id="PF05901">
    <property type="entry name" value="Excalibur"/>
    <property type="match status" value="1"/>
</dbReference>
<proteinExistence type="predicted"/>